<feature type="repeat" description="TPR" evidence="3">
    <location>
        <begin position="185"/>
        <end position="218"/>
    </location>
</feature>
<feature type="transmembrane region" description="Helical" evidence="4">
    <location>
        <begin position="21"/>
        <end position="42"/>
    </location>
</feature>
<evidence type="ECO:0000313" key="6">
    <source>
        <dbReference type="Proteomes" id="UP000501568"/>
    </source>
</evidence>
<keyword evidence="1" id="KW-0677">Repeat</keyword>
<organism evidence="5 6">
    <name type="scientific">Stakelama tenebrarum</name>
    <dbReference type="NCBI Taxonomy" id="2711215"/>
    <lineage>
        <taxon>Bacteria</taxon>
        <taxon>Pseudomonadati</taxon>
        <taxon>Pseudomonadota</taxon>
        <taxon>Alphaproteobacteria</taxon>
        <taxon>Sphingomonadales</taxon>
        <taxon>Sphingomonadaceae</taxon>
        <taxon>Stakelama</taxon>
    </lineage>
</organism>
<dbReference type="InterPro" id="IPR051012">
    <property type="entry name" value="CellSynth/LPSAsmb/PSIAsmb"/>
</dbReference>
<name>A0A6G6YA65_9SPHN</name>
<evidence type="ECO:0000256" key="1">
    <source>
        <dbReference type="ARBA" id="ARBA00022737"/>
    </source>
</evidence>
<dbReference type="Pfam" id="PF13432">
    <property type="entry name" value="TPR_16"/>
    <property type="match status" value="1"/>
</dbReference>
<dbReference type="EMBL" id="CP049109">
    <property type="protein sequence ID" value="QIG81466.1"/>
    <property type="molecule type" value="Genomic_DNA"/>
</dbReference>
<keyword evidence="6" id="KW-1185">Reference proteome</keyword>
<keyword evidence="4" id="KW-0812">Transmembrane</keyword>
<dbReference type="InterPro" id="IPR019734">
    <property type="entry name" value="TPR_rpt"/>
</dbReference>
<dbReference type="PROSITE" id="PS50005">
    <property type="entry name" value="TPR"/>
    <property type="match status" value="1"/>
</dbReference>
<evidence type="ECO:0000256" key="4">
    <source>
        <dbReference type="SAM" id="Phobius"/>
    </source>
</evidence>
<evidence type="ECO:0000256" key="2">
    <source>
        <dbReference type="ARBA" id="ARBA00022803"/>
    </source>
</evidence>
<dbReference type="PANTHER" id="PTHR45586:SF1">
    <property type="entry name" value="LIPOPOLYSACCHARIDE ASSEMBLY PROTEIN B"/>
    <property type="match status" value="1"/>
</dbReference>
<dbReference type="SUPFAM" id="SSF48452">
    <property type="entry name" value="TPR-like"/>
    <property type="match status" value="4"/>
</dbReference>
<dbReference type="InterPro" id="IPR011990">
    <property type="entry name" value="TPR-like_helical_dom_sf"/>
</dbReference>
<evidence type="ECO:0000313" key="5">
    <source>
        <dbReference type="EMBL" id="QIG81466.1"/>
    </source>
</evidence>
<dbReference type="Pfam" id="PF14559">
    <property type="entry name" value="TPR_19"/>
    <property type="match status" value="2"/>
</dbReference>
<reference evidence="5 6" key="1">
    <citation type="submission" date="2020-02" db="EMBL/GenBank/DDBJ databases">
        <authorList>
            <person name="Zheng R.K."/>
            <person name="Sun C.M."/>
        </authorList>
    </citation>
    <scope>NUCLEOTIDE SEQUENCE [LARGE SCALE GENOMIC DNA]</scope>
    <source>
        <strain evidence="6">zrk23</strain>
    </source>
</reference>
<evidence type="ECO:0000256" key="3">
    <source>
        <dbReference type="PROSITE-ProRule" id="PRU00339"/>
    </source>
</evidence>
<keyword evidence="4" id="KW-1133">Transmembrane helix</keyword>
<sequence>MTSSPRRRRTRYSRKLQLRRAAVILGGLAAFGLAIFGFIRLLPEYHDPAAARAELEKSIAAFRQSNVSAARAHAFEAVRANPDWGDAHAMLARTLLELDNGLAAEAELDLAEAHGYDPARTRHLHAQALLLQGDTERALQVVEQTAPQDRVYGLRIRGRILTATGDLAGARAAFGKAVDMAPKDPGVWTDIGRFRFAAGDIGGAIAASQRAVELGPGDVEALLLRGELVRTQYGLVAALPWFERALERDPWHHDALIEYAATLGDLGRTRAMLAATRRALEARPGSPQAYYLQAVLAARADRLDLARALMERTGDALVGLPGALLLGGSLDIEAGNYARAIEQLGQLVATQPKNITARKLLALAYLRSDAARDAISVLRPVVARSDADSYAKLLVARGFERIDERAAAARFLDWAAYPARGESPSFSADDSVAVADLAAAENPGDPDRIVPYLRALVDAGQVDRALARARQVARENPGAPGSHILLGDVLMIAGRPGAAATAYRAAADMAFDEPTMLRLVEANQASGNRQEAARVLALFLTQNPNNLVALRLAGHWQLAEGEYAAAIATLERLRERVGDRDVALNIELAQAYAALGDSEAAVDAGHAAYSVAPANPAAADAYGWALYLAGDIAGAEELLEKAAKTAPDHDGIRSHLNTVRSAG</sequence>
<dbReference type="PANTHER" id="PTHR45586">
    <property type="entry name" value="TPR REPEAT-CONTAINING PROTEIN PA4667"/>
    <property type="match status" value="1"/>
</dbReference>
<dbReference type="SMART" id="SM00028">
    <property type="entry name" value="TPR"/>
    <property type="match status" value="8"/>
</dbReference>
<dbReference type="RefSeq" id="WP_165328393.1">
    <property type="nucleotide sequence ID" value="NZ_CP049109.1"/>
</dbReference>
<keyword evidence="2 3" id="KW-0802">TPR repeat</keyword>
<keyword evidence="4" id="KW-0472">Membrane</keyword>
<accession>A0A6G6YA65</accession>
<dbReference type="Proteomes" id="UP000501568">
    <property type="component" value="Chromosome"/>
</dbReference>
<protein>
    <submittedName>
        <fullName evidence="5">Tetratricopeptide repeat protein</fullName>
    </submittedName>
</protein>
<dbReference type="Gene3D" id="1.25.40.10">
    <property type="entry name" value="Tetratricopeptide repeat domain"/>
    <property type="match status" value="4"/>
</dbReference>
<dbReference type="AlphaFoldDB" id="A0A6G6YA65"/>
<dbReference type="KEGG" id="spzr:G5C33_17865"/>
<proteinExistence type="predicted"/>
<gene>
    <name evidence="5" type="ORF">G5C33_17865</name>
</gene>